<dbReference type="GO" id="GO:0031297">
    <property type="term" value="P:replication fork processing"/>
    <property type="evidence" value="ECO:0007669"/>
    <property type="project" value="TreeGrafter"/>
</dbReference>
<sequence length="1470" mass="173021">MKRQPPEVSPLTRGAYRCPMKRRSKYFSKASRKTTRQENTPSKRTHAGEAGNYAIPISTSLYNSTILHGKFKSREANGGKEAGLSDGTPNRHLTTNEEKTPPRRYQTGYRNGSSPPDEDNSLTMKFRRIIATYNTFTELMRKLKLSNKQMGQHTNCPTCSNSSVLMKEGKYGHYFECTQCHERVSKRRAENSMFDEREKLFLQNRKKICFEMEKPDSYRIHHFGNLSFANDFNKIVTDVIREVVTDLRKIKRRRIKYRNIIKYIYRINTSVDLFECSKRTKLKGFRPARYVSHGESHSVFRSSCRYNFSLNRKRYAALLRKNYAKVKSKGGEEDVEEELLFLYNSKFLNHVEKKKKKNSHLFKTLIDRYTQWYINGRDFFDEMKYLPLTWKPRRDYIQSGIFPFHLSKDIKKKASFRRLSVDNNNYLCGCVFDLCSYPLMLRYFVFHLYNHCFVHEIPTCVFHYFGYVYPRVNEKTRVHKFFLKWKFSNVMRITCAKYKREFEECLLQEAQSPRPAVTANMRGESPIACPSKYSPPDDNRITSSYNLDELAKSSYLFSREKLKAHILRHHYTKRKKKVKRKIFSEIKNRCLEEIKKNLPRRIQKVILPYQLESVYFFKQQNGRILIADEMGLGKTLQAICIFHFFRLYPTLIVTPSSLKLNWACEIEKFLPAFDPSKVLVVGDSNDFPRGARLYRIIIVSFELYKKLAHLINEINFKLIIVDESHFIRTVQYGKQSQLAKMIKGTLKKTKNAIFLSGTPSINRPINIYHQIKYLINSKKIFCKNKFTFGEEFCKKYFCRGEKIFEENLRSWEFHLFLKKTVMIRRSISEVFTSNFPDLKRFFVYLPHGPYTMGKDDLVHFSSSSPCAPTGEENALQTVEKDSKEETQSVDPDFATPNRQALSEFFQVQIKSKKVEEGLSKVVHAMKYMEEHFPGKKKIIFCYHLNVCKCIEEELLKMIKRKKQTEQVIVDYVVLNGSLSEKEKREKIQFFRMNRSCQYGIFTICAVSHGLDFTFCNLCFFVEFPINFFHLQQCESRLFRKNQQFDTYVFYFLLKNGLGSDYKTWRRFMLCAHSTRSILDGTEFVAKDLLYENVSGDVPMLSGQSGSSGVIDPSRSSYSAEGTNCPSHTVRRARKGKFLFQINTLTNRIHAYYQNRKTNFPMEHLTNHGDDKKSGTLLKKCATKFLQNYNKLSTNEKKLIEKKKCDMHISLLRKLRHGENKMKPLKFERYIKNSTEGDKTYVKTYLKNSFRGKLQVFYYQEYDEKRNAVKCLQCKSELPPSANAIVGEYDVMKYLQDHSDSATVEKFHHEFETIKLQSCNVKNILICDESNMFCEGNCRKIYFLKKSSTTIRRLIYERDKGVCNICKLDCTNLIRQIKNQKYFSINEKIDYFVKRYPLFIEDINHLTFILEKPMEGHIWNVDHILPVFRGGGEASFDNLQTLCTFCHKKKTKDDFRKKVESANPLENSPLK</sequence>
<dbReference type="CDD" id="cd18793">
    <property type="entry name" value="SF2_C_SNF"/>
    <property type="match status" value="1"/>
</dbReference>
<reference evidence="8" key="1">
    <citation type="submission" date="2016-06" db="EMBL/GenBank/DDBJ databases">
        <title>First high quality genome sequence of Plasmodium coatneyi using continuous long reads from single molecule, real-time sequencing.</title>
        <authorList>
            <person name="Chien J.-T."/>
            <person name="Pakala S.B."/>
            <person name="Geraldo J.A."/>
            <person name="Lapp S.A."/>
            <person name="Barnwell J.W."/>
            <person name="Kissinger J.C."/>
            <person name="Galinski M.R."/>
            <person name="Humphrey J.C."/>
        </authorList>
    </citation>
    <scope>NUCLEOTIDE SEQUENCE [LARGE SCALE GENOMIC DNA]</scope>
    <source>
        <strain evidence="8">Hackeri</strain>
    </source>
</reference>
<dbReference type="InterPro" id="IPR003615">
    <property type="entry name" value="HNH_nuc"/>
</dbReference>
<evidence type="ECO:0000256" key="1">
    <source>
        <dbReference type="ARBA" id="ARBA00022741"/>
    </source>
</evidence>
<dbReference type="CDD" id="cd00085">
    <property type="entry name" value="HNHc"/>
    <property type="match status" value="1"/>
</dbReference>
<keyword evidence="8" id="KW-1185">Reference proteome</keyword>
<dbReference type="SUPFAM" id="SSF52540">
    <property type="entry name" value="P-loop containing nucleoside triphosphate hydrolases"/>
    <property type="match status" value="2"/>
</dbReference>
<dbReference type="InterPro" id="IPR049730">
    <property type="entry name" value="SNF2/RAD54-like_C"/>
</dbReference>
<dbReference type="GO" id="GO:0005524">
    <property type="term" value="F:ATP binding"/>
    <property type="evidence" value="ECO:0007669"/>
    <property type="project" value="UniProtKB-KW"/>
</dbReference>
<dbReference type="EMBL" id="CP016249">
    <property type="protein sequence ID" value="ANQ09354.1"/>
    <property type="molecule type" value="Genomic_DNA"/>
</dbReference>
<dbReference type="GO" id="GO:0004386">
    <property type="term" value="F:helicase activity"/>
    <property type="evidence" value="ECO:0007669"/>
    <property type="project" value="UniProtKB-KW"/>
</dbReference>
<dbReference type="KEGG" id="pcot:PCOAH_00036600"/>
<feature type="region of interest" description="Disordered" evidence="5">
    <location>
        <begin position="1103"/>
        <end position="1126"/>
    </location>
</feature>
<evidence type="ECO:0000313" key="8">
    <source>
        <dbReference type="Proteomes" id="UP000092716"/>
    </source>
</evidence>
<name>A0A1B1E2X1_9APIC</name>
<evidence type="ECO:0000256" key="5">
    <source>
        <dbReference type="SAM" id="MobiDB-lite"/>
    </source>
</evidence>
<dbReference type="OrthoDB" id="2801544at2759"/>
<dbReference type="InterPro" id="IPR038718">
    <property type="entry name" value="SNF2-like_sf"/>
</dbReference>
<keyword evidence="2" id="KW-0378">Hydrolase</keyword>
<evidence type="ECO:0000313" key="7">
    <source>
        <dbReference type="EMBL" id="ANQ09354.1"/>
    </source>
</evidence>
<protein>
    <submittedName>
        <fullName evidence="7">DNA helicase</fullName>
    </submittedName>
</protein>
<dbReference type="Gene3D" id="1.10.30.50">
    <property type="match status" value="1"/>
</dbReference>
<evidence type="ECO:0000256" key="3">
    <source>
        <dbReference type="ARBA" id="ARBA00022806"/>
    </source>
</evidence>
<dbReference type="InterPro" id="IPR014001">
    <property type="entry name" value="Helicase_ATP-bd"/>
</dbReference>
<evidence type="ECO:0000256" key="4">
    <source>
        <dbReference type="ARBA" id="ARBA00022840"/>
    </source>
</evidence>
<evidence type="ECO:0000256" key="2">
    <source>
        <dbReference type="ARBA" id="ARBA00022801"/>
    </source>
</evidence>
<dbReference type="InterPro" id="IPR002711">
    <property type="entry name" value="HNH"/>
</dbReference>
<dbReference type="Gene3D" id="3.40.50.10810">
    <property type="entry name" value="Tandem AAA-ATPase domain"/>
    <property type="match status" value="1"/>
</dbReference>
<feature type="compositionally biased region" description="Basic residues" evidence="5">
    <location>
        <begin position="19"/>
        <end position="34"/>
    </location>
</feature>
<dbReference type="GO" id="GO:0016787">
    <property type="term" value="F:hydrolase activity"/>
    <property type="evidence" value="ECO:0007669"/>
    <property type="project" value="UniProtKB-KW"/>
</dbReference>
<accession>A0A1B1E2X1</accession>
<dbReference type="VEuPathDB" id="PlasmoDB:PCOAH_00036600"/>
<dbReference type="SMART" id="SM00487">
    <property type="entry name" value="DEXDc"/>
    <property type="match status" value="1"/>
</dbReference>
<dbReference type="InterPro" id="IPR001650">
    <property type="entry name" value="Helicase_C-like"/>
</dbReference>
<organism evidence="7 8">
    <name type="scientific">Plasmodium coatneyi</name>
    <dbReference type="NCBI Taxonomy" id="208452"/>
    <lineage>
        <taxon>Eukaryota</taxon>
        <taxon>Sar</taxon>
        <taxon>Alveolata</taxon>
        <taxon>Apicomplexa</taxon>
        <taxon>Aconoidasida</taxon>
        <taxon>Haemosporida</taxon>
        <taxon>Plasmodiidae</taxon>
        <taxon>Plasmodium</taxon>
    </lineage>
</organism>
<evidence type="ECO:0000259" key="6">
    <source>
        <dbReference type="PROSITE" id="PS51192"/>
    </source>
</evidence>
<feature type="region of interest" description="Disordered" evidence="5">
    <location>
        <begin position="74"/>
        <end position="121"/>
    </location>
</feature>
<dbReference type="Pfam" id="PF00271">
    <property type="entry name" value="Helicase_C"/>
    <property type="match status" value="1"/>
</dbReference>
<keyword evidence="1" id="KW-0547">Nucleotide-binding</keyword>
<dbReference type="RefSeq" id="XP_019916049.1">
    <property type="nucleotide sequence ID" value="XM_020060451.1"/>
</dbReference>
<dbReference type="Pfam" id="PF00176">
    <property type="entry name" value="SNF2-rel_dom"/>
    <property type="match status" value="1"/>
</dbReference>
<dbReference type="Gene3D" id="3.40.50.300">
    <property type="entry name" value="P-loop containing nucleotide triphosphate hydrolases"/>
    <property type="match status" value="1"/>
</dbReference>
<dbReference type="Proteomes" id="UP000092716">
    <property type="component" value="Chromosome 11"/>
</dbReference>
<dbReference type="GO" id="GO:0003676">
    <property type="term" value="F:nucleic acid binding"/>
    <property type="evidence" value="ECO:0007669"/>
    <property type="project" value="InterPro"/>
</dbReference>
<feature type="region of interest" description="Disordered" evidence="5">
    <location>
        <begin position="1"/>
        <end position="51"/>
    </location>
</feature>
<feature type="domain" description="Helicase ATP-binding" evidence="6">
    <location>
        <begin position="615"/>
        <end position="777"/>
    </location>
</feature>
<keyword evidence="4" id="KW-0067">ATP-binding</keyword>
<proteinExistence type="predicted"/>
<gene>
    <name evidence="7" type="ORF">PCOAH_00036600</name>
</gene>
<dbReference type="Pfam" id="PF01844">
    <property type="entry name" value="HNH"/>
    <property type="match status" value="1"/>
</dbReference>
<dbReference type="GeneID" id="30910391"/>
<dbReference type="GO" id="GO:0043596">
    <property type="term" value="C:nuclear replication fork"/>
    <property type="evidence" value="ECO:0007669"/>
    <property type="project" value="TreeGrafter"/>
</dbReference>
<dbReference type="GO" id="GO:0008270">
    <property type="term" value="F:zinc ion binding"/>
    <property type="evidence" value="ECO:0007669"/>
    <property type="project" value="InterPro"/>
</dbReference>
<dbReference type="PANTHER" id="PTHR45766:SF3">
    <property type="entry name" value="DNA ANNEALING HELICASE AND ENDONUCLEASE ZRANB3"/>
    <property type="match status" value="1"/>
</dbReference>
<dbReference type="InterPro" id="IPR027417">
    <property type="entry name" value="P-loop_NTPase"/>
</dbReference>
<keyword evidence="3 7" id="KW-0347">Helicase</keyword>
<dbReference type="GO" id="GO:0004520">
    <property type="term" value="F:DNA endonuclease activity"/>
    <property type="evidence" value="ECO:0007669"/>
    <property type="project" value="TreeGrafter"/>
</dbReference>
<dbReference type="PANTHER" id="PTHR45766">
    <property type="entry name" value="DNA ANNEALING HELICASE AND ENDONUCLEASE ZRANB3 FAMILY MEMBER"/>
    <property type="match status" value="1"/>
</dbReference>
<dbReference type="GO" id="GO:0006281">
    <property type="term" value="P:DNA repair"/>
    <property type="evidence" value="ECO:0007669"/>
    <property type="project" value="TreeGrafter"/>
</dbReference>
<dbReference type="InterPro" id="IPR000330">
    <property type="entry name" value="SNF2_N"/>
</dbReference>
<dbReference type="PROSITE" id="PS51192">
    <property type="entry name" value="HELICASE_ATP_BIND_1"/>
    <property type="match status" value="1"/>
</dbReference>